<dbReference type="PRINTS" id="PR00237">
    <property type="entry name" value="GPCRRHODOPSN"/>
</dbReference>
<sequence>MTSCKKTIFNHVVSECEQVKKGLYLFQNHNIRYESGMSTCDIVRFGTIFSLVILIVIDLIGVCRPSLPVPIHKRLLLLYDDCFFKMILIGFQTTVYLMYTAVFVVSLVGNGLVCYVVLSSTQMQSATNMFIVNMAVGDLVMTLFCVPFPFVTTFLLEHWPLENYVCQIFTFGKIVAVMVGAYTLVAISVNRYIAIMWPLKQRTRKHQAKYIIALVWTMSVITSFPFLLATSLDQKFDIYFCTDKWSSEFIRRFFNAALFLLQCCIPFAVLLFTNIHIGVVVWGKLPPGEAQNSRDIKMAKSIRKMIKMMATVVIAFIVCWLPYDILLRFVNYGQATYATIRVIIMVPVLCTMSQVLRAYGMSLRAWSNQPYVWFAFHWLAISHTCYNPLIYFCMNTRYRAGFVSALRNVPGLGYTRAQQHGDELPETGRPRVASVVSV</sequence>
<feature type="transmembrane region" description="Helical" evidence="10">
    <location>
        <begin position="42"/>
        <end position="63"/>
    </location>
</feature>
<accession>A0A6G0YII6</accession>
<evidence type="ECO:0000256" key="3">
    <source>
        <dbReference type="ARBA" id="ARBA00022692"/>
    </source>
</evidence>
<dbReference type="Gene3D" id="1.20.1070.10">
    <property type="entry name" value="Rhodopsin 7-helix transmembrane proteins"/>
    <property type="match status" value="1"/>
</dbReference>
<feature type="transmembrane region" description="Helical" evidence="10">
    <location>
        <begin position="371"/>
        <end position="392"/>
    </location>
</feature>
<dbReference type="EMBL" id="VUJU01003873">
    <property type="protein sequence ID" value="KAF0756378.1"/>
    <property type="molecule type" value="Genomic_DNA"/>
</dbReference>
<keyword evidence="13" id="KW-1185">Reference proteome</keyword>
<keyword evidence="8 9" id="KW-0807">Transducer</keyword>
<feature type="transmembrane region" description="Helical" evidence="10">
    <location>
        <begin position="130"/>
        <end position="156"/>
    </location>
</feature>
<comment type="caution">
    <text evidence="12">The sequence shown here is derived from an EMBL/GenBank/DDBJ whole genome shotgun (WGS) entry which is preliminary data.</text>
</comment>
<feature type="transmembrane region" description="Helical" evidence="10">
    <location>
        <begin position="97"/>
        <end position="118"/>
    </location>
</feature>
<evidence type="ECO:0000259" key="11">
    <source>
        <dbReference type="PROSITE" id="PS50262"/>
    </source>
</evidence>
<name>A0A6G0YII6_APHCR</name>
<dbReference type="OrthoDB" id="10053194at2759"/>
<proteinExistence type="inferred from homology"/>
<dbReference type="Pfam" id="PF00001">
    <property type="entry name" value="7tm_1"/>
    <property type="match status" value="1"/>
</dbReference>
<evidence type="ECO:0000256" key="5">
    <source>
        <dbReference type="ARBA" id="ARBA00023040"/>
    </source>
</evidence>
<gene>
    <name evidence="12" type="ORF">FWK35_00017700</name>
</gene>
<feature type="domain" description="G-protein coupled receptors family 1 profile" evidence="11">
    <location>
        <begin position="109"/>
        <end position="391"/>
    </location>
</feature>
<dbReference type="SUPFAM" id="SSF81321">
    <property type="entry name" value="Family A G protein-coupled receptor-like"/>
    <property type="match status" value="1"/>
</dbReference>
<evidence type="ECO:0000256" key="9">
    <source>
        <dbReference type="RuleBase" id="RU000688"/>
    </source>
</evidence>
<keyword evidence="4 10" id="KW-1133">Transmembrane helix</keyword>
<comment type="subcellular location">
    <subcellularLocation>
        <location evidence="1">Membrane</location>
        <topology evidence="1">Multi-pass membrane protein</topology>
    </subcellularLocation>
</comment>
<feature type="transmembrane region" description="Helical" evidence="10">
    <location>
        <begin position="305"/>
        <end position="323"/>
    </location>
</feature>
<evidence type="ECO:0000256" key="6">
    <source>
        <dbReference type="ARBA" id="ARBA00023136"/>
    </source>
</evidence>
<feature type="transmembrane region" description="Helical" evidence="10">
    <location>
        <begin position="210"/>
        <end position="232"/>
    </location>
</feature>
<protein>
    <submittedName>
        <fullName evidence="12">RYamide receptor-like</fullName>
    </submittedName>
</protein>
<evidence type="ECO:0000256" key="8">
    <source>
        <dbReference type="ARBA" id="ARBA00023224"/>
    </source>
</evidence>
<reference evidence="12 13" key="1">
    <citation type="submission" date="2019-08" db="EMBL/GenBank/DDBJ databases">
        <title>Whole genome of Aphis craccivora.</title>
        <authorList>
            <person name="Voronova N.V."/>
            <person name="Shulinski R.S."/>
            <person name="Bandarenka Y.V."/>
            <person name="Zhorov D.G."/>
            <person name="Warner D."/>
        </authorList>
    </citation>
    <scope>NUCLEOTIDE SEQUENCE [LARGE SCALE GENOMIC DNA]</scope>
    <source>
        <strain evidence="12">180601</strain>
        <tissue evidence="12">Whole Body</tissue>
    </source>
</reference>
<dbReference type="PROSITE" id="PS50262">
    <property type="entry name" value="G_PROTEIN_RECEP_F1_2"/>
    <property type="match status" value="1"/>
</dbReference>
<dbReference type="PANTHER" id="PTHR24238">
    <property type="entry name" value="G-PROTEIN COUPLED RECEPTOR"/>
    <property type="match status" value="1"/>
</dbReference>
<keyword evidence="3 9" id="KW-0812">Transmembrane</keyword>
<dbReference type="GO" id="GO:0008188">
    <property type="term" value="F:neuropeptide receptor activity"/>
    <property type="evidence" value="ECO:0007669"/>
    <property type="project" value="TreeGrafter"/>
</dbReference>
<evidence type="ECO:0000313" key="12">
    <source>
        <dbReference type="EMBL" id="KAF0756378.1"/>
    </source>
</evidence>
<keyword evidence="7 9" id="KW-0675">Receptor</keyword>
<dbReference type="AlphaFoldDB" id="A0A6G0YII6"/>
<evidence type="ECO:0000256" key="2">
    <source>
        <dbReference type="ARBA" id="ARBA00010663"/>
    </source>
</evidence>
<organism evidence="12 13">
    <name type="scientific">Aphis craccivora</name>
    <name type="common">Cowpea aphid</name>
    <dbReference type="NCBI Taxonomy" id="307492"/>
    <lineage>
        <taxon>Eukaryota</taxon>
        <taxon>Metazoa</taxon>
        <taxon>Ecdysozoa</taxon>
        <taxon>Arthropoda</taxon>
        <taxon>Hexapoda</taxon>
        <taxon>Insecta</taxon>
        <taxon>Pterygota</taxon>
        <taxon>Neoptera</taxon>
        <taxon>Paraneoptera</taxon>
        <taxon>Hemiptera</taxon>
        <taxon>Sternorrhyncha</taxon>
        <taxon>Aphidomorpha</taxon>
        <taxon>Aphidoidea</taxon>
        <taxon>Aphididae</taxon>
        <taxon>Aphidini</taxon>
        <taxon>Aphis</taxon>
        <taxon>Aphis</taxon>
    </lineage>
</organism>
<dbReference type="InterPro" id="IPR017452">
    <property type="entry name" value="GPCR_Rhodpsn_7TM"/>
</dbReference>
<keyword evidence="6 10" id="KW-0472">Membrane</keyword>
<dbReference type="InterPro" id="IPR000276">
    <property type="entry name" value="GPCR_Rhodpsn"/>
</dbReference>
<dbReference type="GO" id="GO:0005886">
    <property type="term" value="C:plasma membrane"/>
    <property type="evidence" value="ECO:0007669"/>
    <property type="project" value="TreeGrafter"/>
</dbReference>
<evidence type="ECO:0000313" key="13">
    <source>
        <dbReference type="Proteomes" id="UP000478052"/>
    </source>
</evidence>
<evidence type="ECO:0000256" key="1">
    <source>
        <dbReference type="ARBA" id="ARBA00004141"/>
    </source>
</evidence>
<feature type="transmembrane region" description="Helical" evidence="10">
    <location>
        <begin position="335"/>
        <end position="359"/>
    </location>
</feature>
<evidence type="ECO:0000256" key="4">
    <source>
        <dbReference type="ARBA" id="ARBA00022989"/>
    </source>
</evidence>
<comment type="similarity">
    <text evidence="2 9">Belongs to the G-protein coupled receptor 1 family.</text>
</comment>
<dbReference type="PANTHER" id="PTHR24238:SF73">
    <property type="entry name" value="RYAMIDE RECEPTOR"/>
    <property type="match status" value="1"/>
</dbReference>
<feature type="transmembrane region" description="Helical" evidence="10">
    <location>
        <begin position="168"/>
        <end position="189"/>
    </location>
</feature>
<dbReference type="PROSITE" id="PS00237">
    <property type="entry name" value="G_PROTEIN_RECEP_F1_1"/>
    <property type="match status" value="1"/>
</dbReference>
<dbReference type="SMART" id="SM01381">
    <property type="entry name" value="7TM_GPCR_Srsx"/>
    <property type="match status" value="1"/>
</dbReference>
<dbReference type="Proteomes" id="UP000478052">
    <property type="component" value="Unassembled WGS sequence"/>
</dbReference>
<evidence type="ECO:0000256" key="10">
    <source>
        <dbReference type="SAM" id="Phobius"/>
    </source>
</evidence>
<evidence type="ECO:0000256" key="7">
    <source>
        <dbReference type="ARBA" id="ARBA00023170"/>
    </source>
</evidence>
<keyword evidence="5 9" id="KW-0297">G-protein coupled receptor</keyword>